<reference evidence="1 2" key="1">
    <citation type="submission" date="2021-06" db="EMBL/GenBank/DDBJ databases">
        <authorList>
            <person name="Sun Q."/>
            <person name="Li D."/>
        </authorList>
    </citation>
    <scope>NUCLEOTIDE SEQUENCE [LARGE SCALE GENOMIC DNA]</scope>
    <source>
        <strain evidence="1 2">MSJ-5</strain>
    </source>
</reference>
<dbReference type="RefSeq" id="WP_216415484.1">
    <property type="nucleotide sequence ID" value="NZ_JAHLQK010000002.1"/>
</dbReference>
<dbReference type="NCBIfam" id="NF040734">
    <property type="entry name" value="CC-COOH_SaoC"/>
    <property type="match status" value="1"/>
</dbReference>
<proteinExistence type="predicted"/>
<gene>
    <name evidence="1" type="ORF">KQI88_06185</name>
</gene>
<evidence type="ECO:0008006" key="3">
    <source>
        <dbReference type="Google" id="ProtNLM"/>
    </source>
</evidence>
<keyword evidence="2" id="KW-1185">Reference proteome</keyword>
<name>A0ABS6G0H7_9FIRM</name>
<dbReference type="EMBL" id="JAHLQK010000002">
    <property type="protein sequence ID" value="MBU5675999.1"/>
    <property type="molecule type" value="Genomic_DNA"/>
</dbReference>
<organism evidence="1 2">
    <name type="scientific">Alkaliphilus flagellatus</name>
    <dbReference type="NCBI Taxonomy" id="2841507"/>
    <lineage>
        <taxon>Bacteria</taxon>
        <taxon>Bacillati</taxon>
        <taxon>Bacillota</taxon>
        <taxon>Clostridia</taxon>
        <taxon>Peptostreptococcales</taxon>
        <taxon>Natronincolaceae</taxon>
        <taxon>Alkaliphilus</taxon>
    </lineage>
</organism>
<accession>A0ABS6G0H7</accession>
<protein>
    <recommendedName>
        <fullName evidence="3">VCBS repeat-containing protein</fullName>
    </recommendedName>
</protein>
<dbReference type="Proteomes" id="UP000779508">
    <property type="component" value="Unassembled WGS sequence"/>
</dbReference>
<evidence type="ECO:0000313" key="1">
    <source>
        <dbReference type="EMBL" id="MBU5675999.1"/>
    </source>
</evidence>
<comment type="caution">
    <text evidence="1">The sequence shown here is derived from an EMBL/GenBank/DDBJ whole genome shotgun (WGS) entry which is preliminary data.</text>
</comment>
<sequence>MNKKFKTLLIILVIFSLGLYSFSLKKSNTVEALGVEPDNELLIYFRENFPNNEVLKCGYEDLNDDGRKDLLVIYNESKRKNAMLVVIDKEDGFQVSDHIPAPIENLKIEFKDIDKTGPIEIIISGSKDENFGYSIFRLIDDTELKDLFGEGMEDCC</sequence>
<evidence type="ECO:0000313" key="2">
    <source>
        <dbReference type="Proteomes" id="UP000779508"/>
    </source>
</evidence>